<reference evidence="2" key="1">
    <citation type="submission" date="2023-04" db="EMBL/GenBank/DDBJ databases">
        <title>Chromosome-level genome of Chaenocephalus aceratus.</title>
        <authorList>
            <person name="Park H."/>
        </authorList>
    </citation>
    <scope>NUCLEOTIDE SEQUENCE</scope>
    <source>
        <strain evidence="2">DE</strain>
        <tissue evidence="2">Muscle</tissue>
    </source>
</reference>
<sequence length="172" mass="17961">MWADFLLHTPKAVLNPAKPHDEWGWSGGVLKGSCAALGEEGRGVGRSPAPPFLTSSWILTPITDPGTEKDAGREGGGRAAEPGTAAPSLLMNHTATGLLAADALTELMELAGLGAASHTHLLTAGAKLNELNCEHKKVCTGTCRSHGCANYNLISQERTQVQQNPSVRDICG</sequence>
<comment type="caution">
    <text evidence="2">The sequence shown here is derived from an EMBL/GenBank/DDBJ whole genome shotgun (WGS) entry which is preliminary data.</text>
</comment>
<keyword evidence="3" id="KW-1185">Reference proteome</keyword>
<evidence type="ECO:0000313" key="2">
    <source>
        <dbReference type="EMBL" id="KAK1903295.1"/>
    </source>
</evidence>
<dbReference type="EMBL" id="JASDAP010000005">
    <property type="protein sequence ID" value="KAK1903295.1"/>
    <property type="molecule type" value="Genomic_DNA"/>
</dbReference>
<name>A0AAD9CIW6_DISEL</name>
<dbReference type="AlphaFoldDB" id="A0AAD9CIW6"/>
<protein>
    <submittedName>
        <fullName evidence="2">Envelopment polyprotein</fullName>
    </submittedName>
</protein>
<feature type="region of interest" description="Disordered" evidence="1">
    <location>
        <begin position="61"/>
        <end position="85"/>
    </location>
</feature>
<feature type="compositionally biased region" description="Basic and acidic residues" evidence="1">
    <location>
        <begin position="66"/>
        <end position="76"/>
    </location>
</feature>
<accession>A0AAD9CIW6</accession>
<evidence type="ECO:0000256" key="1">
    <source>
        <dbReference type="SAM" id="MobiDB-lite"/>
    </source>
</evidence>
<gene>
    <name evidence="2" type="ORF">KUDE01_006252</name>
</gene>
<proteinExistence type="predicted"/>
<dbReference type="Proteomes" id="UP001228049">
    <property type="component" value="Unassembled WGS sequence"/>
</dbReference>
<organism evidence="2 3">
    <name type="scientific">Dissostichus eleginoides</name>
    <name type="common">Patagonian toothfish</name>
    <name type="synonym">Dissostichus amissus</name>
    <dbReference type="NCBI Taxonomy" id="100907"/>
    <lineage>
        <taxon>Eukaryota</taxon>
        <taxon>Metazoa</taxon>
        <taxon>Chordata</taxon>
        <taxon>Craniata</taxon>
        <taxon>Vertebrata</taxon>
        <taxon>Euteleostomi</taxon>
        <taxon>Actinopterygii</taxon>
        <taxon>Neopterygii</taxon>
        <taxon>Teleostei</taxon>
        <taxon>Neoteleostei</taxon>
        <taxon>Acanthomorphata</taxon>
        <taxon>Eupercaria</taxon>
        <taxon>Perciformes</taxon>
        <taxon>Notothenioidei</taxon>
        <taxon>Nototheniidae</taxon>
        <taxon>Dissostichus</taxon>
    </lineage>
</organism>
<evidence type="ECO:0000313" key="3">
    <source>
        <dbReference type="Proteomes" id="UP001228049"/>
    </source>
</evidence>